<feature type="domain" description="SnoaL-like" evidence="1">
    <location>
        <begin position="7"/>
        <end position="133"/>
    </location>
</feature>
<dbReference type="InterPro" id="IPR032710">
    <property type="entry name" value="NTF2-like_dom_sf"/>
</dbReference>
<dbReference type="Pfam" id="PF13474">
    <property type="entry name" value="SnoaL_3"/>
    <property type="match status" value="1"/>
</dbReference>
<dbReference type="Proteomes" id="UP000257144">
    <property type="component" value="Unassembled WGS sequence"/>
</dbReference>
<protein>
    <submittedName>
        <fullName evidence="2">DUF4440 domain-containing protein</fullName>
    </submittedName>
</protein>
<comment type="caution">
    <text evidence="2">The sequence shown here is derived from an EMBL/GenBank/DDBJ whole genome shotgun (WGS) entry which is preliminary data.</text>
</comment>
<evidence type="ECO:0000313" key="3">
    <source>
        <dbReference type="Proteomes" id="UP000257144"/>
    </source>
</evidence>
<dbReference type="RefSeq" id="WP_115451558.1">
    <property type="nucleotide sequence ID" value="NZ_QNQT01000002.1"/>
</dbReference>
<reference evidence="2 3" key="1">
    <citation type="submission" date="2018-07" db="EMBL/GenBank/DDBJ databases">
        <title>Bacillus sp. YLB-04 draft genome sequence.</title>
        <authorList>
            <person name="Yu L."/>
            <person name="Tang X."/>
        </authorList>
    </citation>
    <scope>NUCLEOTIDE SEQUENCE [LARGE SCALE GENOMIC DNA]</scope>
    <source>
        <strain evidence="2 3">YLB-04</strain>
    </source>
</reference>
<dbReference type="SUPFAM" id="SSF54427">
    <property type="entry name" value="NTF2-like"/>
    <property type="match status" value="1"/>
</dbReference>
<dbReference type="Gene3D" id="3.10.450.50">
    <property type="match status" value="1"/>
</dbReference>
<sequence>MAGFTRVKDVLENYQSSVYEKDVEKFLSSYADDIHMYDCWDSWEVTGVAGLRDMVTGWFTGLSEEGVLLKVMFTDLVVEENSDLAFAHCAVTFAAHNEESGDKLRQITNRFTYCFKKENDVWAIAHEHSSLPINGETGGGIFNLR</sequence>
<evidence type="ECO:0000259" key="1">
    <source>
        <dbReference type="Pfam" id="PF13474"/>
    </source>
</evidence>
<gene>
    <name evidence="2" type="ORF">DRW41_08725</name>
</gene>
<dbReference type="AlphaFoldDB" id="A0A3D8GTV5"/>
<evidence type="ECO:0000313" key="2">
    <source>
        <dbReference type="EMBL" id="RDU37888.1"/>
    </source>
</evidence>
<dbReference type="EMBL" id="QNQT01000002">
    <property type="protein sequence ID" value="RDU37888.1"/>
    <property type="molecule type" value="Genomic_DNA"/>
</dbReference>
<keyword evidence="3" id="KW-1185">Reference proteome</keyword>
<name>A0A3D8GTV5_9BACI</name>
<dbReference type="InterPro" id="IPR037401">
    <property type="entry name" value="SnoaL-like"/>
</dbReference>
<dbReference type="OrthoDB" id="9812295at2"/>
<organism evidence="2 3">
    <name type="scientific">Neobacillus piezotolerans</name>
    <dbReference type="NCBI Taxonomy" id="2259171"/>
    <lineage>
        <taxon>Bacteria</taxon>
        <taxon>Bacillati</taxon>
        <taxon>Bacillota</taxon>
        <taxon>Bacilli</taxon>
        <taxon>Bacillales</taxon>
        <taxon>Bacillaceae</taxon>
        <taxon>Neobacillus</taxon>
    </lineage>
</organism>
<accession>A0A3D8GTV5</accession>
<proteinExistence type="predicted"/>